<dbReference type="RefSeq" id="XP_002108503.1">
    <property type="nucleotide sequence ID" value="XM_002108467.1"/>
</dbReference>
<dbReference type="eggNOG" id="KOG2465">
    <property type="taxonomic scope" value="Eukaryota"/>
</dbReference>
<evidence type="ECO:0000313" key="1">
    <source>
        <dbReference type="EMBL" id="EDV29301.1"/>
    </source>
</evidence>
<keyword evidence="2" id="KW-1185">Reference proteome</keyword>
<dbReference type="Proteomes" id="UP000009022">
    <property type="component" value="Unassembled WGS sequence"/>
</dbReference>
<name>B3RJB8_TRIAD</name>
<dbReference type="PANTHER" id="PTHR21477:SF13">
    <property type="entry name" value="KIAA0930"/>
    <property type="match status" value="1"/>
</dbReference>
<sequence length="391" mass="44995">MMSSLGIKVPYCIHPYYTQNPNFKCHDIAHYSHKAKVAAVLERNLHGLMAGDQARDESFSLLQLLNQRHQDKYKKGRQVDDDRQYHQHFKDNVLDVKSPTGDQDDLLFFVKRCMVDEEVIVTESRKVQVYRRTTKNLPSSDSLIFALATVIDDMYSAADEMVLWDETVCLNMILQNFNYIITMAASNNDNATDIIKRWSHTVFASPNKRRMDSKGDTSENIDYPNIYFYIDEFEEVFKDFTFGHNQHLAIELVAVSKAEPAECRVIFQGSVRFQVAWEHFVKKQSETGGTGMLYRMLERVRYDGRDSFVRFAGLNGPDGRGRGEVALRRAYEDGNTEVAKADIDPVGHSPNQNTDHNTAINWKRISPSKEIQKLKMKAQNLLRNIRSSGYL</sequence>
<dbReference type="HOGENOM" id="CLU_706638_0_0_1"/>
<dbReference type="AlphaFoldDB" id="B3RJB8"/>
<gene>
    <name evidence="1" type="ORF">TRIADDRAFT_51482</name>
</gene>
<dbReference type="CTD" id="6748923"/>
<dbReference type="EMBL" id="DS985241">
    <property type="protein sequence ID" value="EDV29301.1"/>
    <property type="molecule type" value="Genomic_DNA"/>
</dbReference>
<evidence type="ECO:0000313" key="2">
    <source>
        <dbReference type="Proteomes" id="UP000009022"/>
    </source>
</evidence>
<dbReference type="InterPro" id="IPR019141">
    <property type="entry name" value="DUF2045"/>
</dbReference>
<dbReference type="OrthoDB" id="1906921at2759"/>
<reference evidence="1 2" key="1">
    <citation type="journal article" date="2008" name="Nature">
        <title>The Trichoplax genome and the nature of placozoans.</title>
        <authorList>
            <person name="Srivastava M."/>
            <person name="Begovic E."/>
            <person name="Chapman J."/>
            <person name="Putnam N.H."/>
            <person name="Hellsten U."/>
            <person name="Kawashima T."/>
            <person name="Kuo A."/>
            <person name="Mitros T."/>
            <person name="Salamov A."/>
            <person name="Carpenter M.L."/>
            <person name="Signorovitch A.Y."/>
            <person name="Moreno M.A."/>
            <person name="Kamm K."/>
            <person name="Grimwood J."/>
            <person name="Schmutz J."/>
            <person name="Shapiro H."/>
            <person name="Grigoriev I.V."/>
            <person name="Buss L.W."/>
            <person name="Schierwater B."/>
            <person name="Dellaporta S.L."/>
            <person name="Rokhsar D.S."/>
        </authorList>
    </citation>
    <scope>NUCLEOTIDE SEQUENCE [LARGE SCALE GENOMIC DNA]</scope>
    <source>
        <strain evidence="1 2">Grell-BS-1999</strain>
    </source>
</reference>
<dbReference type="InParanoid" id="B3RJB8"/>
<dbReference type="GeneID" id="6748923"/>
<protein>
    <submittedName>
        <fullName evidence="1">Uncharacterized protein</fullName>
    </submittedName>
</protein>
<dbReference type="KEGG" id="tad:TRIADDRAFT_51482"/>
<dbReference type="PANTHER" id="PTHR21477">
    <property type="entry name" value="ZGC:172139"/>
    <property type="match status" value="1"/>
</dbReference>
<proteinExistence type="predicted"/>
<dbReference type="PhylomeDB" id="B3RJB8"/>
<dbReference type="FunCoup" id="B3RJB8">
    <property type="interactions" value="319"/>
</dbReference>
<accession>B3RJB8</accession>
<organism evidence="1 2">
    <name type="scientific">Trichoplax adhaerens</name>
    <name type="common">Trichoplax reptans</name>
    <dbReference type="NCBI Taxonomy" id="10228"/>
    <lineage>
        <taxon>Eukaryota</taxon>
        <taxon>Metazoa</taxon>
        <taxon>Placozoa</taxon>
        <taxon>Uniplacotomia</taxon>
        <taxon>Trichoplacea</taxon>
        <taxon>Trichoplacidae</taxon>
        <taxon>Trichoplax</taxon>
    </lineage>
</organism>
<dbReference type="Pfam" id="PF09741">
    <property type="entry name" value="DUF2045"/>
    <property type="match status" value="1"/>
</dbReference>